<dbReference type="InterPro" id="IPR003594">
    <property type="entry name" value="HATPase_dom"/>
</dbReference>
<feature type="domain" description="HAMP" evidence="13">
    <location>
        <begin position="181"/>
        <end position="234"/>
    </location>
</feature>
<comment type="subcellular location">
    <subcellularLocation>
        <location evidence="2">Cell membrane</location>
    </subcellularLocation>
</comment>
<dbReference type="Gene3D" id="3.30.565.10">
    <property type="entry name" value="Histidine kinase-like ATPase, C-terminal domain"/>
    <property type="match status" value="1"/>
</dbReference>
<evidence type="ECO:0000313" key="14">
    <source>
        <dbReference type="EMBL" id="MEA5362965.1"/>
    </source>
</evidence>
<dbReference type="InterPro" id="IPR003660">
    <property type="entry name" value="HAMP_dom"/>
</dbReference>
<keyword evidence="15" id="KW-1185">Reference proteome</keyword>
<dbReference type="PANTHER" id="PTHR45436">
    <property type="entry name" value="SENSOR HISTIDINE KINASE YKOH"/>
    <property type="match status" value="1"/>
</dbReference>
<keyword evidence="6 11" id="KW-0812">Transmembrane</keyword>
<dbReference type="Gene3D" id="6.10.340.10">
    <property type="match status" value="1"/>
</dbReference>
<dbReference type="SMART" id="SM00388">
    <property type="entry name" value="HisKA"/>
    <property type="match status" value="1"/>
</dbReference>
<reference evidence="14 15" key="1">
    <citation type="submission" date="2023-12" db="EMBL/GenBank/DDBJ databases">
        <title>Amycolatopsis sp. V23-08.</title>
        <authorList>
            <person name="Somphong A."/>
        </authorList>
    </citation>
    <scope>NUCLEOTIDE SEQUENCE [LARGE SCALE GENOMIC DNA]</scope>
    <source>
        <strain evidence="14 15">V23-08</strain>
    </source>
</reference>
<dbReference type="Pfam" id="PF00512">
    <property type="entry name" value="HisKA"/>
    <property type="match status" value="1"/>
</dbReference>
<dbReference type="SUPFAM" id="SSF55874">
    <property type="entry name" value="ATPase domain of HSP90 chaperone/DNA topoisomerase II/histidine kinase"/>
    <property type="match status" value="1"/>
</dbReference>
<name>A0ABU5RBH4_9PSEU</name>
<keyword evidence="8 11" id="KW-1133">Transmembrane helix</keyword>
<protein>
    <recommendedName>
        <fullName evidence="3">histidine kinase</fullName>
        <ecNumber evidence="3">2.7.13.3</ecNumber>
    </recommendedName>
</protein>
<dbReference type="Proteomes" id="UP001304298">
    <property type="component" value="Unassembled WGS sequence"/>
</dbReference>
<dbReference type="PRINTS" id="PR00344">
    <property type="entry name" value="BCTRLSENSOR"/>
</dbReference>
<keyword evidence="7" id="KW-0418">Kinase</keyword>
<evidence type="ECO:0000259" key="13">
    <source>
        <dbReference type="PROSITE" id="PS50885"/>
    </source>
</evidence>
<evidence type="ECO:0000256" key="5">
    <source>
        <dbReference type="ARBA" id="ARBA00022679"/>
    </source>
</evidence>
<feature type="transmembrane region" description="Helical" evidence="11">
    <location>
        <begin position="161"/>
        <end position="180"/>
    </location>
</feature>
<dbReference type="Pfam" id="PF00672">
    <property type="entry name" value="HAMP"/>
    <property type="match status" value="1"/>
</dbReference>
<dbReference type="RefSeq" id="WP_323330721.1">
    <property type="nucleotide sequence ID" value="NZ_JAYFSI010000006.1"/>
</dbReference>
<dbReference type="InterPro" id="IPR003661">
    <property type="entry name" value="HisK_dim/P_dom"/>
</dbReference>
<evidence type="ECO:0000256" key="3">
    <source>
        <dbReference type="ARBA" id="ARBA00012438"/>
    </source>
</evidence>
<evidence type="ECO:0000256" key="2">
    <source>
        <dbReference type="ARBA" id="ARBA00004236"/>
    </source>
</evidence>
<dbReference type="SUPFAM" id="SSF47384">
    <property type="entry name" value="Homodimeric domain of signal transducing histidine kinase"/>
    <property type="match status" value="1"/>
</dbReference>
<keyword evidence="10 11" id="KW-0472">Membrane</keyword>
<evidence type="ECO:0000259" key="12">
    <source>
        <dbReference type="PROSITE" id="PS50109"/>
    </source>
</evidence>
<dbReference type="PROSITE" id="PS50109">
    <property type="entry name" value="HIS_KIN"/>
    <property type="match status" value="1"/>
</dbReference>
<dbReference type="PROSITE" id="PS50885">
    <property type="entry name" value="HAMP"/>
    <property type="match status" value="1"/>
</dbReference>
<dbReference type="Pfam" id="PF02518">
    <property type="entry name" value="HATPase_c"/>
    <property type="match status" value="1"/>
</dbReference>
<evidence type="ECO:0000313" key="15">
    <source>
        <dbReference type="Proteomes" id="UP001304298"/>
    </source>
</evidence>
<keyword evidence="9" id="KW-0902">Two-component regulatory system</keyword>
<dbReference type="CDD" id="cd00082">
    <property type="entry name" value="HisKA"/>
    <property type="match status" value="1"/>
</dbReference>
<accession>A0ABU5RBH4</accession>
<dbReference type="InterPro" id="IPR036097">
    <property type="entry name" value="HisK_dim/P_sf"/>
</dbReference>
<evidence type="ECO:0000256" key="4">
    <source>
        <dbReference type="ARBA" id="ARBA00022553"/>
    </source>
</evidence>
<dbReference type="EMBL" id="JAYFSI010000006">
    <property type="protein sequence ID" value="MEA5362965.1"/>
    <property type="molecule type" value="Genomic_DNA"/>
</dbReference>
<dbReference type="Gene3D" id="1.10.287.130">
    <property type="match status" value="1"/>
</dbReference>
<comment type="catalytic activity">
    <reaction evidence="1">
        <text>ATP + protein L-histidine = ADP + protein N-phospho-L-histidine.</text>
        <dbReference type="EC" id="2.7.13.3"/>
    </reaction>
</comment>
<evidence type="ECO:0000256" key="7">
    <source>
        <dbReference type="ARBA" id="ARBA00022777"/>
    </source>
</evidence>
<dbReference type="InterPro" id="IPR005467">
    <property type="entry name" value="His_kinase_dom"/>
</dbReference>
<evidence type="ECO:0000256" key="9">
    <source>
        <dbReference type="ARBA" id="ARBA00023012"/>
    </source>
</evidence>
<comment type="caution">
    <text evidence="14">The sequence shown here is derived from an EMBL/GenBank/DDBJ whole genome shotgun (WGS) entry which is preliminary data.</text>
</comment>
<dbReference type="InterPro" id="IPR036890">
    <property type="entry name" value="HATPase_C_sf"/>
</dbReference>
<evidence type="ECO:0000256" key="10">
    <source>
        <dbReference type="ARBA" id="ARBA00023136"/>
    </source>
</evidence>
<dbReference type="EC" id="2.7.13.3" evidence="3"/>
<dbReference type="InterPro" id="IPR004358">
    <property type="entry name" value="Sig_transdc_His_kin-like_C"/>
</dbReference>
<keyword evidence="14" id="KW-0067">ATP-binding</keyword>
<evidence type="ECO:0000256" key="8">
    <source>
        <dbReference type="ARBA" id="ARBA00022989"/>
    </source>
</evidence>
<evidence type="ECO:0000256" key="6">
    <source>
        <dbReference type="ARBA" id="ARBA00022692"/>
    </source>
</evidence>
<dbReference type="PANTHER" id="PTHR45436:SF5">
    <property type="entry name" value="SENSOR HISTIDINE KINASE TRCS"/>
    <property type="match status" value="1"/>
</dbReference>
<evidence type="ECO:0000256" key="1">
    <source>
        <dbReference type="ARBA" id="ARBA00000085"/>
    </source>
</evidence>
<keyword evidence="5" id="KW-0808">Transferase</keyword>
<sequence>MSGDHPRWHTLRVRLTLVAGLVITGAVVLGIVLLYLLQVQSVDRTLDGQLRAYAVEITESAANGAWPRLLAPSTLDADAQAQVLAPDGHVLAATRTLAGLPAMYSTGSGTPRRTAAADGVVPDDVRVVAVRQVVGGQPVTVLAGTPTGLLTQLRDAFTSNLLLGFPVILLVAAVTVWLIVGRVLRPVERIRHAVTEITSADLSRRVPEPGTPDEIGSLARTMNDMLGRLENSAGRQRRFVADASHELRSPLAALRTTLEVGLAHRERAPWPEIAERATRQSQRLEDLIQQLLLLARADEHQLTAQASEVDIGRLLHDIRASTPADGVTIDVQSTGNAVVLGHAGHLERLFRNVLDNAVRHAETSVHIRTTTGRGRVVVEIADDGPGIPVEDRDRVFDRFVRLDGSRDRASGTSGLGLAIAREIVTAHRGGIVITDTGGHGTTVFAWLPHRGP</sequence>
<organism evidence="14 15">
    <name type="scientific">Amycolatopsis heterodermiae</name>
    <dbReference type="NCBI Taxonomy" id="3110235"/>
    <lineage>
        <taxon>Bacteria</taxon>
        <taxon>Bacillati</taxon>
        <taxon>Actinomycetota</taxon>
        <taxon>Actinomycetes</taxon>
        <taxon>Pseudonocardiales</taxon>
        <taxon>Pseudonocardiaceae</taxon>
        <taxon>Amycolatopsis</taxon>
    </lineage>
</organism>
<feature type="transmembrane region" description="Helical" evidence="11">
    <location>
        <begin position="15"/>
        <end position="37"/>
    </location>
</feature>
<gene>
    <name evidence="14" type="ORF">VA596_25775</name>
</gene>
<keyword evidence="4" id="KW-0597">Phosphoprotein</keyword>
<proteinExistence type="predicted"/>
<dbReference type="InterPro" id="IPR050428">
    <property type="entry name" value="TCS_sensor_his_kinase"/>
</dbReference>
<dbReference type="SUPFAM" id="SSF158472">
    <property type="entry name" value="HAMP domain-like"/>
    <property type="match status" value="1"/>
</dbReference>
<dbReference type="GO" id="GO:0005524">
    <property type="term" value="F:ATP binding"/>
    <property type="evidence" value="ECO:0007669"/>
    <property type="project" value="UniProtKB-KW"/>
</dbReference>
<dbReference type="CDD" id="cd00075">
    <property type="entry name" value="HATPase"/>
    <property type="match status" value="1"/>
</dbReference>
<evidence type="ECO:0000256" key="11">
    <source>
        <dbReference type="SAM" id="Phobius"/>
    </source>
</evidence>
<keyword evidence="14" id="KW-0547">Nucleotide-binding</keyword>
<feature type="domain" description="Histidine kinase" evidence="12">
    <location>
        <begin position="242"/>
        <end position="451"/>
    </location>
</feature>
<dbReference type="CDD" id="cd06225">
    <property type="entry name" value="HAMP"/>
    <property type="match status" value="1"/>
</dbReference>
<dbReference type="SMART" id="SM00304">
    <property type="entry name" value="HAMP"/>
    <property type="match status" value="1"/>
</dbReference>
<dbReference type="SMART" id="SM00387">
    <property type="entry name" value="HATPase_c"/>
    <property type="match status" value="1"/>
</dbReference>